<sequence length="261" mass="28825">MTSPILITKQDGVVTITLNRPDKKNAMSFEMMRELIEIAKDIRKDKTVRAVIITGGADFCSGLDLSVFGAPRQMVWAMTQLIKPAPSLFQEVCLIWQSLPVPVIAVIDGVCLGAGLQLALGADIRISTSRAKFAILEVKWGLVADMGLTHTAKLMRADHLKELAMTARVIGAAEAGDYKLITHIDDEPMVKAQSIAKEITTRSPDAVYAAKALINGMMPKSHRKLYQEKLWQIKLILGANRKLAIKKTKDDGVEFLKRQFK</sequence>
<comment type="similarity">
    <text evidence="1 2">Belongs to the enoyl-CoA hydratase/isomerase family.</text>
</comment>
<dbReference type="OrthoDB" id="9777711at2"/>
<dbReference type="InterPro" id="IPR018376">
    <property type="entry name" value="Enoyl-CoA_hyd/isom_CS"/>
</dbReference>
<dbReference type="RefSeq" id="WP_036366612.1">
    <property type="nucleotide sequence ID" value="NZ_AOMT01000031.1"/>
</dbReference>
<dbReference type="GO" id="GO:0004300">
    <property type="term" value="F:enoyl-CoA hydratase activity"/>
    <property type="evidence" value="ECO:0007669"/>
    <property type="project" value="UniProtKB-EC"/>
</dbReference>
<organism evidence="3 4">
    <name type="scientific">Moraxella bovoculi 237</name>
    <dbReference type="NCBI Taxonomy" id="743974"/>
    <lineage>
        <taxon>Bacteria</taxon>
        <taxon>Pseudomonadati</taxon>
        <taxon>Pseudomonadota</taxon>
        <taxon>Gammaproteobacteria</taxon>
        <taxon>Moraxellales</taxon>
        <taxon>Moraxellaceae</taxon>
        <taxon>Moraxella</taxon>
    </lineage>
</organism>
<accession>A0A066UAV6</accession>
<dbReference type="InterPro" id="IPR029045">
    <property type="entry name" value="ClpP/crotonase-like_dom_sf"/>
</dbReference>
<dbReference type="NCBIfam" id="NF005699">
    <property type="entry name" value="PRK07509.1"/>
    <property type="match status" value="1"/>
</dbReference>
<dbReference type="EMBL" id="AOMT01000031">
    <property type="protein sequence ID" value="KDN24561.1"/>
    <property type="molecule type" value="Genomic_DNA"/>
</dbReference>
<evidence type="ECO:0000256" key="2">
    <source>
        <dbReference type="RuleBase" id="RU003707"/>
    </source>
</evidence>
<dbReference type="AlphaFoldDB" id="A0A066UAV6"/>
<comment type="caution">
    <text evidence="3">The sequence shown here is derived from an EMBL/GenBank/DDBJ whole genome shotgun (WGS) entry which is preliminary data.</text>
</comment>
<dbReference type="Gene3D" id="3.90.226.10">
    <property type="entry name" value="2-enoyl-CoA Hydratase, Chain A, domain 1"/>
    <property type="match status" value="1"/>
</dbReference>
<evidence type="ECO:0000313" key="3">
    <source>
        <dbReference type="EMBL" id="KDN24561.1"/>
    </source>
</evidence>
<dbReference type="InterPro" id="IPR045002">
    <property type="entry name" value="Ech1-like"/>
</dbReference>
<protein>
    <submittedName>
        <fullName evidence="3">Enoyl-CoA hydratase</fullName>
        <ecNumber evidence="3">4.2.1.17</ecNumber>
    </submittedName>
</protein>
<dbReference type="PANTHER" id="PTHR43149:SF1">
    <property type="entry name" value="DELTA(3,5)-DELTA(2,4)-DIENOYL-COA ISOMERASE, MITOCHONDRIAL"/>
    <property type="match status" value="1"/>
</dbReference>
<proteinExistence type="inferred from homology"/>
<evidence type="ECO:0000256" key="1">
    <source>
        <dbReference type="ARBA" id="ARBA00005254"/>
    </source>
</evidence>
<dbReference type="Proteomes" id="UP000035860">
    <property type="component" value="Unassembled WGS sequence"/>
</dbReference>
<dbReference type="InterPro" id="IPR001753">
    <property type="entry name" value="Enoyl-CoA_hydra/iso"/>
</dbReference>
<dbReference type="PANTHER" id="PTHR43149">
    <property type="entry name" value="ENOYL-COA HYDRATASE"/>
    <property type="match status" value="1"/>
</dbReference>
<dbReference type="GO" id="GO:0016853">
    <property type="term" value="F:isomerase activity"/>
    <property type="evidence" value="ECO:0007669"/>
    <property type="project" value="InterPro"/>
</dbReference>
<dbReference type="Pfam" id="PF00378">
    <property type="entry name" value="ECH_1"/>
    <property type="match status" value="1"/>
</dbReference>
<dbReference type="eggNOG" id="COG1024">
    <property type="taxonomic scope" value="Bacteria"/>
</dbReference>
<dbReference type="EC" id="4.2.1.17" evidence="3"/>
<keyword evidence="4" id="KW-1185">Reference proteome</keyword>
<keyword evidence="3" id="KW-0456">Lyase</keyword>
<reference evidence="3 4" key="1">
    <citation type="journal article" date="2014" name="Genome Announc.">
        <title>Draft Genome Sequence of Moraxella bovoculi Strain 237T (ATCC BAA-1259T) Isolated from a Calf with Infectious Bovine Keratoconjunctivitis.</title>
        <authorList>
            <person name="Calcutt M.J."/>
            <person name="Foecking M.F."/>
            <person name="Martin N.T."/>
            <person name="Mhlanga-Mutangadura T."/>
            <person name="Reilly T.J."/>
        </authorList>
    </citation>
    <scope>NUCLEOTIDE SEQUENCE [LARGE SCALE GENOMIC DNA]</scope>
    <source>
        <strain evidence="3 4">237</strain>
    </source>
</reference>
<dbReference type="CDD" id="cd06558">
    <property type="entry name" value="crotonase-like"/>
    <property type="match status" value="1"/>
</dbReference>
<dbReference type="PROSITE" id="PS00166">
    <property type="entry name" value="ENOYL_COA_HYDRATASE"/>
    <property type="match status" value="1"/>
</dbReference>
<name>A0A066UAV6_9GAMM</name>
<gene>
    <name evidence="3" type="ORF">MBO_08282</name>
</gene>
<dbReference type="SUPFAM" id="SSF52096">
    <property type="entry name" value="ClpP/crotonase"/>
    <property type="match status" value="1"/>
</dbReference>
<evidence type="ECO:0000313" key="4">
    <source>
        <dbReference type="Proteomes" id="UP000035860"/>
    </source>
</evidence>